<dbReference type="Proteomes" id="UP001162501">
    <property type="component" value="Chromosome 14"/>
</dbReference>
<organism evidence="1 2">
    <name type="scientific">Rangifer tarandus platyrhynchus</name>
    <name type="common">Svalbard reindeer</name>
    <dbReference type="NCBI Taxonomy" id="3082113"/>
    <lineage>
        <taxon>Eukaryota</taxon>
        <taxon>Metazoa</taxon>
        <taxon>Chordata</taxon>
        <taxon>Craniata</taxon>
        <taxon>Vertebrata</taxon>
        <taxon>Euteleostomi</taxon>
        <taxon>Mammalia</taxon>
        <taxon>Eutheria</taxon>
        <taxon>Laurasiatheria</taxon>
        <taxon>Artiodactyla</taxon>
        <taxon>Ruminantia</taxon>
        <taxon>Pecora</taxon>
        <taxon>Cervidae</taxon>
        <taxon>Odocoileinae</taxon>
        <taxon>Rangifer</taxon>
    </lineage>
</organism>
<evidence type="ECO:0000313" key="1">
    <source>
        <dbReference type="EMBL" id="CAM9620741.1"/>
    </source>
</evidence>
<accession>A0AC59YE36</accession>
<evidence type="ECO:0000313" key="2">
    <source>
        <dbReference type="Proteomes" id="UP001162501"/>
    </source>
</evidence>
<proteinExistence type="predicted"/>
<dbReference type="EMBL" id="OX596098">
    <property type="protein sequence ID" value="CAM9620741.1"/>
    <property type="molecule type" value="Genomic_DNA"/>
</dbReference>
<reference evidence="1" key="1">
    <citation type="submission" date="2023-05" db="EMBL/GenBank/DDBJ databases">
        <authorList>
            <consortium name="ELIXIR-Norway"/>
        </authorList>
    </citation>
    <scope>NUCLEOTIDE SEQUENCE</scope>
</reference>
<reference evidence="1" key="2">
    <citation type="submission" date="2025-03" db="EMBL/GenBank/DDBJ databases">
        <authorList>
            <consortium name="ELIXIR-Norway"/>
            <consortium name="Elixir Norway"/>
        </authorList>
    </citation>
    <scope>NUCLEOTIDE SEQUENCE</scope>
</reference>
<protein>
    <submittedName>
        <fullName evidence="1">Uncharacterized protein</fullName>
    </submittedName>
</protein>
<name>A0AC59YE36_RANTA</name>
<gene>
    <name evidence="1" type="ORF">MRATA1EN22A_LOCUS5083</name>
</gene>
<sequence>MVALARRPKHLGAHHTPLGGAGQSPAAGRAPRAQAAAVGLRRARALEEARSSCPRHYPRLCGAKPAGREAGPSSFGLGPGPPARDGPRTHLGRAAGAAGGARKRRRSRGNEWSRRRLAGDPRPGPRRAARGCRGECGRLPATRDTRLLVGGPAAAHRALRRRDALAPQRLQPLRPRGARAHHESPRPPETRGPSSAPGTPPCLRLGSRVSRAPGRSQAEGEATIRNTPGHRVGKKRTLKSFILLIYLVLSPEATNITSARADNWAPSQKARKYSPTTGPEGSGQKK</sequence>